<comment type="caution">
    <text evidence="10">The sequence shown here is derived from an EMBL/GenBank/DDBJ whole genome shotgun (WGS) entry which is preliminary data.</text>
</comment>
<evidence type="ECO:0000259" key="9">
    <source>
        <dbReference type="SMART" id="SM00822"/>
    </source>
</evidence>
<proteinExistence type="inferred from homology"/>
<dbReference type="GO" id="GO:0005737">
    <property type="term" value="C:cytoplasm"/>
    <property type="evidence" value="ECO:0007669"/>
    <property type="project" value="UniProtKB-ARBA"/>
</dbReference>
<dbReference type="PRINTS" id="PR00081">
    <property type="entry name" value="GDHRDH"/>
</dbReference>
<reference evidence="10 11" key="1">
    <citation type="submission" date="2019-04" db="EMBL/GenBank/DDBJ databases">
        <authorList>
            <person name="Li Y."/>
            <person name="Wang J."/>
        </authorList>
    </citation>
    <scope>NUCLEOTIDE SEQUENCE [LARGE SCALE GENOMIC DNA]</scope>
    <source>
        <strain evidence="10 11">DSM 14668</strain>
    </source>
</reference>
<organism evidence="10 11">
    <name type="scientific">Polyangium fumosum</name>
    <dbReference type="NCBI Taxonomy" id="889272"/>
    <lineage>
        <taxon>Bacteria</taxon>
        <taxon>Pseudomonadati</taxon>
        <taxon>Myxococcota</taxon>
        <taxon>Polyangia</taxon>
        <taxon>Polyangiales</taxon>
        <taxon>Polyangiaceae</taxon>
        <taxon>Polyangium</taxon>
    </lineage>
</organism>
<feature type="domain" description="Ketoreductase" evidence="9">
    <location>
        <begin position="10"/>
        <end position="203"/>
    </location>
</feature>
<dbReference type="GO" id="GO:0016491">
    <property type="term" value="F:oxidoreductase activity"/>
    <property type="evidence" value="ECO:0007669"/>
    <property type="project" value="UniProtKB-KW"/>
</dbReference>
<dbReference type="PRINTS" id="PR00080">
    <property type="entry name" value="SDRFAMILY"/>
</dbReference>
<evidence type="ECO:0000256" key="2">
    <source>
        <dbReference type="ARBA" id="ARBA00005005"/>
    </source>
</evidence>
<dbReference type="Gene3D" id="3.10.129.10">
    <property type="entry name" value="Hotdog Thioesterase"/>
    <property type="match status" value="1"/>
</dbReference>
<keyword evidence="11" id="KW-1185">Reference proteome</keyword>
<keyword evidence="5" id="KW-0560">Oxidoreductase</keyword>
<dbReference type="Pfam" id="PF22622">
    <property type="entry name" value="MFE-2_hydrat-2_N"/>
    <property type="match status" value="1"/>
</dbReference>
<dbReference type="Pfam" id="PF01575">
    <property type="entry name" value="MaoC_dehydratas"/>
    <property type="match status" value="1"/>
</dbReference>
<evidence type="ECO:0000313" key="10">
    <source>
        <dbReference type="EMBL" id="TKD00943.1"/>
    </source>
</evidence>
<evidence type="ECO:0000256" key="5">
    <source>
        <dbReference type="ARBA" id="ARBA00023002"/>
    </source>
</evidence>
<dbReference type="Proteomes" id="UP000309215">
    <property type="component" value="Unassembled WGS sequence"/>
</dbReference>
<dbReference type="CDD" id="cd03448">
    <property type="entry name" value="HDE_HSD"/>
    <property type="match status" value="1"/>
</dbReference>
<dbReference type="InterPro" id="IPR054357">
    <property type="entry name" value="MFE-2_N"/>
</dbReference>
<dbReference type="UniPathway" id="UPA00659"/>
<keyword evidence="8" id="KW-0456">Lyase</keyword>
<dbReference type="InterPro" id="IPR003033">
    <property type="entry name" value="SCP2_sterol-bd_dom"/>
</dbReference>
<dbReference type="PANTHER" id="PTHR45024">
    <property type="entry name" value="DEHYDROGENASES, SHORT CHAIN"/>
    <property type="match status" value="1"/>
</dbReference>
<evidence type="ECO:0000256" key="1">
    <source>
        <dbReference type="ARBA" id="ARBA00004275"/>
    </source>
</evidence>
<evidence type="ECO:0000256" key="4">
    <source>
        <dbReference type="ARBA" id="ARBA00022832"/>
    </source>
</evidence>
<dbReference type="InterPro" id="IPR002347">
    <property type="entry name" value="SDR_fam"/>
</dbReference>
<dbReference type="InterPro" id="IPR036527">
    <property type="entry name" value="SCP2_sterol-bd_dom_sf"/>
</dbReference>
<dbReference type="InterPro" id="IPR029069">
    <property type="entry name" value="HotDog_dom_sf"/>
</dbReference>
<dbReference type="GO" id="GO:0006635">
    <property type="term" value="P:fatty acid beta-oxidation"/>
    <property type="evidence" value="ECO:0007669"/>
    <property type="project" value="UniProtKB-UniPathway"/>
</dbReference>
<evidence type="ECO:0000256" key="8">
    <source>
        <dbReference type="ARBA" id="ARBA00023239"/>
    </source>
</evidence>
<name>A0A4V5PLW2_9BACT</name>
<comment type="pathway">
    <text evidence="2">Lipid metabolism; fatty acid beta-oxidation.</text>
</comment>
<dbReference type="RefSeq" id="WP_136933082.1">
    <property type="nucleotide sequence ID" value="NZ_SSMQ01000043.1"/>
</dbReference>
<dbReference type="SUPFAM" id="SSF55718">
    <property type="entry name" value="SCP-like"/>
    <property type="match status" value="3"/>
</dbReference>
<dbReference type="SMART" id="SM00822">
    <property type="entry name" value="PKS_KR"/>
    <property type="match status" value="1"/>
</dbReference>
<comment type="similarity">
    <text evidence="3">Belongs to the short-chain dehydrogenases/reductases (SDR) family.</text>
</comment>
<dbReference type="InterPro" id="IPR002539">
    <property type="entry name" value="MaoC-like_dom"/>
</dbReference>
<evidence type="ECO:0000256" key="7">
    <source>
        <dbReference type="ARBA" id="ARBA00023140"/>
    </source>
</evidence>
<dbReference type="SUPFAM" id="SSF51735">
    <property type="entry name" value="NAD(P)-binding Rossmann-fold domains"/>
    <property type="match status" value="1"/>
</dbReference>
<dbReference type="SUPFAM" id="SSF54637">
    <property type="entry name" value="Thioesterase/thiol ester dehydrase-isomerase"/>
    <property type="match status" value="2"/>
</dbReference>
<dbReference type="GO" id="GO:0004300">
    <property type="term" value="F:enoyl-CoA hydratase activity"/>
    <property type="evidence" value="ECO:0007669"/>
    <property type="project" value="UniProtKB-ARBA"/>
</dbReference>
<evidence type="ECO:0000256" key="3">
    <source>
        <dbReference type="ARBA" id="ARBA00006484"/>
    </source>
</evidence>
<protein>
    <submittedName>
        <fullName evidence="10">SDR family NAD(P)-dependent oxidoreductase</fullName>
    </submittedName>
</protein>
<evidence type="ECO:0000256" key="6">
    <source>
        <dbReference type="ARBA" id="ARBA00023098"/>
    </source>
</evidence>
<dbReference type="AlphaFoldDB" id="A0A4V5PLW2"/>
<accession>A0A4V5PLW2</accession>
<keyword evidence="7" id="KW-0576">Peroxisome</keyword>
<dbReference type="Pfam" id="PF00106">
    <property type="entry name" value="adh_short"/>
    <property type="match status" value="1"/>
</dbReference>
<dbReference type="Gene3D" id="1.10.287.4290">
    <property type="match status" value="1"/>
</dbReference>
<evidence type="ECO:0000313" key="11">
    <source>
        <dbReference type="Proteomes" id="UP000309215"/>
    </source>
</evidence>
<dbReference type="Pfam" id="PF02036">
    <property type="entry name" value="SCP2"/>
    <property type="match status" value="3"/>
</dbReference>
<dbReference type="Gene3D" id="3.40.50.720">
    <property type="entry name" value="NAD(P)-binding Rossmann-like Domain"/>
    <property type="match status" value="1"/>
</dbReference>
<dbReference type="Gene3D" id="3.30.1050.10">
    <property type="entry name" value="SCP2 sterol-binding domain"/>
    <property type="match status" value="3"/>
</dbReference>
<dbReference type="PROSITE" id="PS00061">
    <property type="entry name" value="ADH_SHORT"/>
    <property type="match status" value="1"/>
</dbReference>
<dbReference type="InterPro" id="IPR051687">
    <property type="entry name" value="Peroxisomal_Beta-Oxidation"/>
</dbReference>
<dbReference type="InterPro" id="IPR036291">
    <property type="entry name" value="NAD(P)-bd_dom_sf"/>
</dbReference>
<dbReference type="OrthoDB" id="9804774at2"/>
<dbReference type="InterPro" id="IPR057326">
    <property type="entry name" value="KR_dom"/>
</dbReference>
<comment type="subcellular location">
    <subcellularLocation>
        <location evidence="1">Peroxisome</location>
    </subcellularLocation>
</comment>
<gene>
    <name evidence="10" type="ORF">E8A74_32915</name>
</gene>
<dbReference type="InterPro" id="IPR020904">
    <property type="entry name" value="Sc_DH/Rdtase_CS"/>
</dbReference>
<dbReference type="EMBL" id="SSMQ01000043">
    <property type="protein sequence ID" value="TKD00943.1"/>
    <property type="molecule type" value="Genomic_DNA"/>
</dbReference>
<keyword evidence="6" id="KW-0443">Lipid metabolism</keyword>
<dbReference type="PANTHER" id="PTHR45024:SF2">
    <property type="entry name" value="SCP2 DOMAIN-CONTAINING PROTEIN"/>
    <property type="match status" value="1"/>
</dbReference>
<sequence length="1015" mass="107854">MANELRFDGKVAIVTGAGNGLGRAHALLLASRGAKVVVNDLGGGRHGGGTSSEAADKVVAEIKAAGGEAVANYDSVENGGKIVQSAIDAFGRIDIVINNAGILRDVTFHKMTEEDWELIYRVHVLGSFRVAHAAWPHMRDQGYGRIIFTSSAAGIYGNFGQANYSMAKLGLVGLSNTLALEGKKKNVLVNTIAPLAGSRLTETVLPKELIDALKPEYVSPLVAYLCHESSTETGGLFEVGGGFFAKLRWERAEGKTVRLGREIKIEDIQKGWGAIAGFDKTTHPAEINQSMGPVMANVQAGPAKGGNDLIDVDQALGYEYPAVSSSYDERDLSIYALGVGAAENPLDDKELRYVYELHGQGFAPLPTFGVVPALSALMDLAKQGKTAPGMNYGLDRLLHGEQYLELMRPLPPHGKLTHKAKVKEIWDKGKNALVVTEIRSTDESGEELLRNESTAVIRGAGGWGGERGPSSDINVPPERAADATIEQKIPENQALLYRLSGDWNPLHADPSFATAFGFSKPILHGLCTFGYAARHVIHAFAGGDARKFKSIKVRFADSVFPGETVVTEMWKENDERIVFRCKVKERDKVVISNAAITLWKEIPQPKAKPAAAAAAAAPAKAAEDPAGDVFIGIRDYVEKNPAVVEKVKTIFQFELKGPDATWTIDLKNGKGAVFPGAGADKADTVLEIASSDWLAMATGQADPQKLYFEGKLKISGNVMASQKLGFMKKIDPEQAKAAIAAHKAKSAGGAVAAPAAAAPAKGAEDPAGDVFIGIRDYVEKNPAVVEKVKTIFQFELKGPDATWTIDLKNGKGAVFPGAGADKADTVLEIASSDWLAMATGQADPQKLYFEGKLKISGNVMASQKLGFMKKIDPEQAKAAIAAHKAKAASGGGSGKAEAAPQAAAAPKGPGAAAVFDALKERLVKSPELAKEVDAVIEFRLTEGDWHVDFTGGKTTVAVGRATKPAAVLTLSTEDFVAFVAGKEQDARLFQTGRLRVDGDVRIASNRLHFLKGLLG</sequence>
<dbReference type="FunFam" id="3.40.50.720:FF:000185">
    <property type="entry name" value="peroxisomal multifunctional enzyme type 2"/>
    <property type="match status" value="1"/>
</dbReference>
<dbReference type="CDD" id="cd05353">
    <property type="entry name" value="hydroxyacyl-CoA-like_DH_SDR_c-like"/>
    <property type="match status" value="1"/>
</dbReference>
<keyword evidence="4" id="KW-0276">Fatty acid metabolism</keyword>